<dbReference type="KEGG" id="psin:CAK95_10570"/>
<keyword evidence="10" id="KW-1185">Reference proteome</keyword>
<evidence type="ECO:0000313" key="10">
    <source>
        <dbReference type="Proteomes" id="UP000194137"/>
    </source>
</evidence>
<dbReference type="PANTHER" id="PTHR22726">
    <property type="entry name" value="METALLOENDOPEPTIDASE OMA1"/>
    <property type="match status" value="1"/>
</dbReference>
<organism evidence="9 10">
    <name type="scientific">Pseudorhodoplanes sinuspersici</name>
    <dbReference type="NCBI Taxonomy" id="1235591"/>
    <lineage>
        <taxon>Bacteria</taxon>
        <taxon>Pseudomonadati</taxon>
        <taxon>Pseudomonadota</taxon>
        <taxon>Alphaproteobacteria</taxon>
        <taxon>Hyphomicrobiales</taxon>
        <taxon>Pseudorhodoplanes</taxon>
    </lineage>
</organism>
<evidence type="ECO:0000259" key="8">
    <source>
        <dbReference type="Pfam" id="PF01435"/>
    </source>
</evidence>
<protein>
    <submittedName>
        <fullName evidence="9">Zn-dependent protease</fullName>
    </submittedName>
</protein>
<gene>
    <name evidence="9" type="ORF">CAK95_10570</name>
</gene>
<evidence type="ECO:0000256" key="1">
    <source>
        <dbReference type="ARBA" id="ARBA00001947"/>
    </source>
</evidence>
<proteinExistence type="predicted"/>
<accession>A0A1W6ZZU7</accession>
<evidence type="ECO:0000256" key="6">
    <source>
        <dbReference type="ARBA" id="ARBA00023049"/>
    </source>
</evidence>
<dbReference type="PROSITE" id="PS51257">
    <property type="entry name" value="PROKAR_LIPOPROTEIN"/>
    <property type="match status" value="1"/>
</dbReference>
<evidence type="ECO:0000256" key="7">
    <source>
        <dbReference type="SAM" id="SignalP"/>
    </source>
</evidence>
<dbReference type="CDD" id="cd07324">
    <property type="entry name" value="M48C_Oma1-like"/>
    <property type="match status" value="1"/>
</dbReference>
<evidence type="ECO:0000256" key="2">
    <source>
        <dbReference type="ARBA" id="ARBA00022670"/>
    </source>
</evidence>
<dbReference type="RefSeq" id="WP_086091335.1">
    <property type="nucleotide sequence ID" value="NZ_CP021112.1"/>
</dbReference>
<evidence type="ECO:0000256" key="5">
    <source>
        <dbReference type="ARBA" id="ARBA00022833"/>
    </source>
</evidence>
<keyword evidence="3" id="KW-0479">Metal-binding</keyword>
<evidence type="ECO:0000256" key="4">
    <source>
        <dbReference type="ARBA" id="ARBA00022801"/>
    </source>
</evidence>
<dbReference type="GO" id="GO:0004222">
    <property type="term" value="F:metalloendopeptidase activity"/>
    <property type="evidence" value="ECO:0007669"/>
    <property type="project" value="InterPro"/>
</dbReference>
<reference evidence="9 10" key="1">
    <citation type="submission" date="2017-05" db="EMBL/GenBank/DDBJ databases">
        <title>Full genome sequence of Pseudorhodoplanes sinuspersici.</title>
        <authorList>
            <person name="Dastgheib S.M.M."/>
            <person name="Shavandi M."/>
            <person name="Tirandaz H."/>
        </authorList>
    </citation>
    <scope>NUCLEOTIDE SEQUENCE [LARGE SCALE GENOMIC DNA]</scope>
    <source>
        <strain evidence="9 10">RIPI110</strain>
    </source>
</reference>
<dbReference type="EMBL" id="CP021112">
    <property type="protein sequence ID" value="ARQ02886.1"/>
    <property type="molecule type" value="Genomic_DNA"/>
</dbReference>
<keyword evidence="4" id="KW-0378">Hydrolase</keyword>
<dbReference type="GO" id="GO:0051603">
    <property type="term" value="P:proteolysis involved in protein catabolic process"/>
    <property type="evidence" value="ECO:0007669"/>
    <property type="project" value="TreeGrafter"/>
</dbReference>
<keyword evidence="5" id="KW-0862">Zinc</keyword>
<keyword evidence="6" id="KW-0482">Metalloprotease</keyword>
<sequence>MLSRAYQKSPKAVLTAAALALVLASCSGGQQVGRQITLPDPPVEKPETLTPAQREHRRILAAYGGAYNNPKLEESLNRTVEKLVAASERPDLHYKVTILNSPAINAFALPTGQLYVTRGLLALANDTSELASVLSHEMAHVIARHAAIREDQIRQAAMVNRVASDVLGDQQMGALALAKSKIALATFSRGQEFEADGIGVGISSRAGYDPFGATRFLTSMGRSAELRAGSSKPDSRNMEFLSSHPATPERVANATLNARQYSAPGPGSQDRQSYLSLLDGLTYGEDPSEGFVRGRRFVHPKLGFTFTAPDGFVLENTPQAVFGIKDGGDLALRLDVVRIPADQKLTDYLQSGWIENIDAASIEEVRINGFKGVTGTANGDPWGFRLYAIRFGSEVYRFIFAAKNKTPEIDKHFREAVNSFRRMSVAESRSARPLRLKIVTVGPRDTVEKLASQMGYADRQLERFRVLNGLDVNDKLKPGDLVKLVVE</sequence>
<dbReference type="STRING" id="1235591.CAK95_10570"/>
<dbReference type="PANTHER" id="PTHR22726:SF1">
    <property type="entry name" value="METALLOENDOPEPTIDASE OMA1, MITOCHONDRIAL"/>
    <property type="match status" value="1"/>
</dbReference>
<keyword evidence="2 9" id="KW-0645">Protease</keyword>
<keyword evidence="7" id="KW-0732">Signal</keyword>
<feature type="chain" id="PRO_5012348496" evidence="7">
    <location>
        <begin position="30"/>
        <end position="487"/>
    </location>
</feature>
<dbReference type="InterPro" id="IPR051156">
    <property type="entry name" value="Mito/Outer_Membr_Metalloprot"/>
</dbReference>
<dbReference type="Gene3D" id="3.30.2010.10">
    <property type="entry name" value="Metalloproteases ('zincins'), catalytic domain"/>
    <property type="match status" value="1"/>
</dbReference>
<dbReference type="GO" id="GO:0016020">
    <property type="term" value="C:membrane"/>
    <property type="evidence" value="ECO:0007669"/>
    <property type="project" value="TreeGrafter"/>
</dbReference>
<feature type="signal peptide" evidence="7">
    <location>
        <begin position="1"/>
        <end position="29"/>
    </location>
</feature>
<feature type="domain" description="Peptidase M48" evidence="8">
    <location>
        <begin position="71"/>
        <end position="254"/>
    </location>
</feature>
<comment type="cofactor">
    <cofactor evidence="1">
        <name>Zn(2+)</name>
        <dbReference type="ChEBI" id="CHEBI:29105"/>
    </cofactor>
</comment>
<dbReference type="InterPro" id="IPR001915">
    <property type="entry name" value="Peptidase_M48"/>
</dbReference>
<dbReference type="Pfam" id="PF01435">
    <property type="entry name" value="Peptidase_M48"/>
    <property type="match status" value="1"/>
</dbReference>
<dbReference type="OrthoDB" id="9810445at2"/>
<evidence type="ECO:0000313" key="9">
    <source>
        <dbReference type="EMBL" id="ARQ02886.1"/>
    </source>
</evidence>
<dbReference type="GO" id="GO:0046872">
    <property type="term" value="F:metal ion binding"/>
    <property type="evidence" value="ECO:0007669"/>
    <property type="project" value="UniProtKB-KW"/>
</dbReference>
<name>A0A1W6ZZU7_9HYPH</name>
<evidence type="ECO:0000256" key="3">
    <source>
        <dbReference type="ARBA" id="ARBA00022723"/>
    </source>
</evidence>
<dbReference type="AlphaFoldDB" id="A0A1W6ZZU7"/>
<dbReference type="Proteomes" id="UP000194137">
    <property type="component" value="Chromosome"/>
</dbReference>